<feature type="compositionally biased region" description="Low complexity" evidence="2">
    <location>
        <begin position="166"/>
        <end position="175"/>
    </location>
</feature>
<feature type="region of interest" description="Disordered" evidence="2">
    <location>
        <begin position="154"/>
        <end position="175"/>
    </location>
</feature>
<protein>
    <submittedName>
        <fullName evidence="4">Phage tail tape measure protein, TP901 family, core region</fullName>
    </submittedName>
</protein>
<gene>
    <name evidence="4" type="ORF">SAMN04515671_0083</name>
</gene>
<dbReference type="InterPro" id="IPR010090">
    <property type="entry name" value="Phage_tape_meas"/>
</dbReference>
<organism evidence="4 5">
    <name type="scientific">Nakamurella panacisegetis</name>
    <dbReference type="NCBI Taxonomy" id="1090615"/>
    <lineage>
        <taxon>Bacteria</taxon>
        <taxon>Bacillati</taxon>
        <taxon>Actinomycetota</taxon>
        <taxon>Actinomycetes</taxon>
        <taxon>Nakamurellales</taxon>
        <taxon>Nakamurellaceae</taxon>
        <taxon>Nakamurella</taxon>
    </lineage>
</organism>
<keyword evidence="5" id="KW-1185">Reference proteome</keyword>
<sequence length="1785" mass="180691">MVERSVAVRLSVNAQAYVAGVRQAAEATKSIATAAVEARTRIAGIGAEATQVASRLTGLGNTGGTALRGLVTESNRVAAAFRGLGSGNPFGTLATDIRNIGSTLAAQLAHVHALHAGLGALAFPPGGLAGTAAMQNQIRDLEAQIRALRAAAGAPIPIGPTPHSPAPAGGSSGSSGSSALSSASLARLASYAAGYLAIGSAIKSTYKQTADFETEINTLGAVTQTSGAKLQTVADKAMALGADASIAGASASDAAVAMTELAKGGLSVADSMTAAKGTLQLASAGSVSFTQAAQIQTSAMAAFSLGADQAQNVADTLANTANAARGSIADFATGLTYAGATAHLVGWNLTDTSATLALFAKNGLTGSVGGSTLNTMLLNMLHVSKPAAAAIKALGIQTYDASGHFISAAKLTDQLSAAQKRMTPEAFNAAIAVLGGNRAVRGLADVAKEGTPGLTKMTAAITGGAGAAAFSEARMKGLGGAFSNLQNQIETAQVTLGEKWSPTLQKAANLAASAVPKITGFLTGSALGGGLSKIGDFFKPLISGAGELLTKAWPYVKSFAEQVGVYYKNLVAGVKPVIDAFGGLFHTLANNGFLTQFGNVLHGVGNAAIFVSKAFKPVGQAIGFVVDAFGKMHGGAQFATVAFATLLALGPKLAGGLRLVWNEMRNIGTGSGAVASGLSRVRSMLATGGVIAGAAFLFNQIGDAFADIKRNQDAVTSSTQDLTTALVANNGQWSTQIRNQQIASIAGTDQFKTLINAGANYNDTMDFLTGKTHNFSLILSEIKNPSLDVMNVVQWAQGMNQSGDAAQKAAQDQIAYGKAADASGAAAMKGSGGVSGMALANEAAAISALKLIPATKAAAAAVVQSSGLSLTSLSNIAHGVTGAAATAKEAAADSLDHAALLYQNFGAHVAGIHVQLDDKGVFQGFQTDTEKAFAAFKQATSDAGDAADLFWFKMAGPKATAQQAIYAAAAAMRAVAAAGRDQGSNADAVTSAQAGVKSAESKQTSSDYTSAQKIQDVAAARRTLAAALDTQAASQANLYSAEVEAGKAAAQQVEQTYEAIKATKGDTAARTAAVAKMAEMRKAFVDNYVAGKQSAMSDGEKKKSLAGLTAEAGKVADSFDLIPKHVNTIISSNNKDAIAKAAATDLANRQATQKRTAVLDAKIDAAKAKALELKKLGIDATVDRQGNLILQTAQAKADAEALATAAAAATANRSGTLTMQVIADTNAAQAAIDALKLPSYAPTLATEAASYQAAARPKSANGNIFSGTLQKWFGTGGEDHSANIYRGGPIRFFAEPETEGEGYIPLAKSKRRRSNDIMGALARRMGGHFISDAGKAYADGGMFLASGGVLPGSTALSLSGRTPATLGTSAANVAQALTDIATAVSDARAAADDKASKVPDLASKVRDATAKRTSDLAAAENKLADARAVQHAENAKTTARQRAIDAERISSAQLALVKIKATDNAAVDKATRELAAAKRVAAAYRTASDAASAYQRAAQAQFRAQQANAARMDSLTARLTTAQDNLTQIKSDRSSMASSVAGTVSGFDGGITGHSDTRTTFDTILQGQKYDMAQTQAFQANLAALRKKGLSNASLGAIANAGVDGGGVTAAALAKASPAQLKQLNGVTGMISNIGNAAGNSVAGAFYDVGVRAGEGLVKGFQSQIGALQKVMTKAAGVVVGTLKKDLQIHSPSKVMHDLGGHVATGFANGILGGYGGVASATSGMMSIPQIPASSHRQGASYSTPQFNVRVFVGNQEITDIARTEVEVGVAKLSQAALVAAGRPA</sequence>
<dbReference type="PANTHER" id="PTHR37813">
    <property type="entry name" value="FELS-2 PROPHAGE PROTEIN"/>
    <property type="match status" value="1"/>
</dbReference>
<reference evidence="4 5" key="1">
    <citation type="submission" date="2016-10" db="EMBL/GenBank/DDBJ databases">
        <authorList>
            <person name="de Groot N.N."/>
        </authorList>
    </citation>
    <scope>NUCLEOTIDE SEQUENCE [LARGE SCALE GENOMIC DNA]</scope>
    <source>
        <strain evidence="5">P4-7,KCTC 19426,CECT 7604</strain>
    </source>
</reference>
<dbReference type="STRING" id="1090615.SAMN04515671_0083"/>
<name>A0A1H0HI55_9ACTN</name>
<evidence type="ECO:0000259" key="3">
    <source>
        <dbReference type="Pfam" id="PF10145"/>
    </source>
</evidence>
<dbReference type="PANTHER" id="PTHR37813:SF1">
    <property type="entry name" value="FELS-2 PROPHAGE PROTEIN"/>
    <property type="match status" value="1"/>
</dbReference>
<accession>A0A1H0HI55</accession>
<proteinExistence type="predicted"/>
<evidence type="ECO:0000256" key="1">
    <source>
        <dbReference type="ARBA" id="ARBA00022612"/>
    </source>
</evidence>
<dbReference type="Pfam" id="PF10145">
    <property type="entry name" value="PhageMin_Tail"/>
    <property type="match status" value="1"/>
</dbReference>
<evidence type="ECO:0000313" key="5">
    <source>
        <dbReference type="Proteomes" id="UP000198741"/>
    </source>
</evidence>
<evidence type="ECO:0000256" key="2">
    <source>
        <dbReference type="SAM" id="MobiDB-lite"/>
    </source>
</evidence>
<dbReference type="Proteomes" id="UP000198741">
    <property type="component" value="Chromosome I"/>
</dbReference>
<keyword evidence="1" id="KW-1188">Viral release from host cell</keyword>
<feature type="domain" description="Phage tail tape measure protein" evidence="3">
    <location>
        <begin position="235"/>
        <end position="435"/>
    </location>
</feature>
<evidence type="ECO:0000313" key="4">
    <source>
        <dbReference type="EMBL" id="SDO18876.1"/>
    </source>
</evidence>
<dbReference type="NCBIfam" id="TIGR01760">
    <property type="entry name" value="tape_meas_TP901"/>
    <property type="match status" value="1"/>
</dbReference>
<dbReference type="EMBL" id="LT629710">
    <property type="protein sequence ID" value="SDO18876.1"/>
    <property type="molecule type" value="Genomic_DNA"/>
</dbReference>